<proteinExistence type="predicted"/>
<dbReference type="EMBL" id="JACHWZ010000013">
    <property type="protein sequence ID" value="MBB3062146.1"/>
    <property type="molecule type" value="Genomic_DNA"/>
</dbReference>
<dbReference type="RefSeq" id="WP_183461170.1">
    <property type="nucleotide sequence ID" value="NZ_JACHWZ010000013.1"/>
</dbReference>
<sequence length="57" mass="6917">MYSWRNDHIPTEEKYRIFREVTYESVMEEFPEIEAKQISFKDTFTADSWKILNPVVA</sequence>
<gene>
    <name evidence="1" type="ORF">FHS09_002990</name>
</gene>
<evidence type="ECO:0000313" key="1">
    <source>
        <dbReference type="EMBL" id="MBB3062146.1"/>
    </source>
</evidence>
<name>A0A7W4WDB4_9GAMM</name>
<dbReference type="AlphaFoldDB" id="A0A7W4WDB4"/>
<reference evidence="1 2" key="1">
    <citation type="submission" date="2020-08" db="EMBL/GenBank/DDBJ databases">
        <title>Genomic Encyclopedia of Type Strains, Phase III (KMG-III): the genomes of soil and plant-associated and newly described type strains.</title>
        <authorList>
            <person name="Whitman W."/>
        </authorList>
    </citation>
    <scope>NUCLEOTIDE SEQUENCE [LARGE SCALE GENOMIC DNA]</scope>
    <source>
        <strain evidence="1 2">CECT 8799</strain>
    </source>
</reference>
<keyword evidence="2" id="KW-1185">Reference proteome</keyword>
<dbReference type="Proteomes" id="UP000535937">
    <property type="component" value="Unassembled WGS sequence"/>
</dbReference>
<protein>
    <submittedName>
        <fullName evidence="1">Uncharacterized protein</fullName>
    </submittedName>
</protein>
<evidence type="ECO:0000313" key="2">
    <source>
        <dbReference type="Proteomes" id="UP000535937"/>
    </source>
</evidence>
<organism evidence="1 2">
    <name type="scientific">Microbulbifer rhizosphaerae</name>
    <dbReference type="NCBI Taxonomy" id="1562603"/>
    <lineage>
        <taxon>Bacteria</taxon>
        <taxon>Pseudomonadati</taxon>
        <taxon>Pseudomonadota</taxon>
        <taxon>Gammaproteobacteria</taxon>
        <taxon>Cellvibrionales</taxon>
        <taxon>Microbulbiferaceae</taxon>
        <taxon>Microbulbifer</taxon>
    </lineage>
</organism>
<comment type="caution">
    <text evidence="1">The sequence shown here is derived from an EMBL/GenBank/DDBJ whole genome shotgun (WGS) entry which is preliminary data.</text>
</comment>
<accession>A0A7W4WDB4</accession>